<dbReference type="Proteomes" id="UP000527355">
    <property type="component" value="Unassembled WGS sequence"/>
</dbReference>
<protein>
    <submittedName>
        <fullName evidence="2">Uncharacterized protein</fullName>
    </submittedName>
</protein>
<name>A0A7J7U5J8_MYOMY</name>
<comment type="caution">
    <text evidence="2">The sequence shown here is derived from an EMBL/GenBank/DDBJ whole genome shotgun (WGS) entry which is preliminary data.</text>
</comment>
<accession>A0A7J7U5J8</accession>
<reference evidence="2 3" key="1">
    <citation type="journal article" date="2020" name="Nature">
        <title>Six reference-quality genomes reveal evolution of bat adaptations.</title>
        <authorList>
            <person name="Jebb D."/>
            <person name="Huang Z."/>
            <person name="Pippel M."/>
            <person name="Hughes G.M."/>
            <person name="Lavrichenko K."/>
            <person name="Devanna P."/>
            <person name="Winkler S."/>
            <person name="Jermiin L.S."/>
            <person name="Skirmuntt E.C."/>
            <person name="Katzourakis A."/>
            <person name="Burkitt-Gray L."/>
            <person name="Ray D.A."/>
            <person name="Sullivan K.A.M."/>
            <person name="Roscito J.G."/>
            <person name="Kirilenko B.M."/>
            <person name="Davalos L.M."/>
            <person name="Corthals A.P."/>
            <person name="Power M.L."/>
            <person name="Jones G."/>
            <person name="Ransome R.D."/>
            <person name="Dechmann D.K.N."/>
            <person name="Locatelli A.G."/>
            <person name="Puechmaille S.J."/>
            <person name="Fedrigo O."/>
            <person name="Jarvis E.D."/>
            <person name="Hiller M."/>
            <person name="Vernes S.C."/>
            <person name="Myers E.W."/>
            <person name="Teeling E.C."/>
        </authorList>
    </citation>
    <scope>NUCLEOTIDE SEQUENCE [LARGE SCALE GENOMIC DNA]</scope>
    <source>
        <strain evidence="2">MMyoMyo1</strain>
        <tissue evidence="2">Flight muscle</tissue>
    </source>
</reference>
<keyword evidence="3" id="KW-1185">Reference proteome</keyword>
<evidence type="ECO:0000313" key="3">
    <source>
        <dbReference type="Proteomes" id="UP000527355"/>
    </source>
</evidence>
<evidence type="ECO:0000256" key="1">
    <source>
        <dbReference type="SAM" id="MobiDB-lite"/>
    </source>
</evidence>
<proteinExistence type="predicted"/>
<evidence type="ECO:0000313" key="2">
    <source>
        <dbReference type="EMBL" id="KAF6308104.1"/>
    </source>
</evidence>
<feature type="region of interest" description="Disordered" evidence="1">
    <location>
        <begin position="1"/>
        <end position="39"/>
    </location>
</feature>
<organism evidence="2 3">
    <name type="scientific">Myotis myotis</name>
    <name type="common">Greater mouse-eared bat</name>
    <name type="synonym">Vespertilio myotis</name>
    <dbReference type="NCBI Taxonomy" id="51298"/>
    <lineage>
        <taxon>Eukaryota</taxon>
        <taxon>Metazoa</taxon>
        <taxon>Chordata</taxon>
        <taxon>Craniata</taxon>
        <taxon>Vertebrata</taxon>
        <taxon>Euteleostomi</taxon>
        <taxon>Mammalia</taxon>
        <taxon>Eutheria</taxon>
        <taxon>Laurasiatheria</taxon>
        <taxon>Chiroptera</taxon>
        <taxon>Yangochiroptera</taxon>
        <taxon>Vespertilionidae</taxon>
        <taxon>Myotis</taxon>
    </lineage>
</organism>
<sequence length="123" mass="13144">MKEGWSNGVEDAEHEANSTPSELDKLTPSPSPSRPPGRSLAWGPWVTYSELSAAPGSTAWSCDLCGSLEPSPEPWDCWAATCRPVGWIWAAGQCARGGADQDPPSPLFRFLLPSLQCKAGDSK</sequence>
<dbReference type="EMBL" id="JABWUV010000014">
    <property type="protein sequence ID" value="KAF6308104.1"/>
    <property type="molecule type" value="Genomic_DNA"/>
</dbReference>
<dbReference type="AlphaFoldDB" id="A0A7J7U5J8"/>
<gene>
    <name evidence="2" type="ORF">mMyoMyo1_008882</name>
</gene>